<dbReference type="GO" id="GO:0009113">
    <property type="term" value="P:purine nucleobase biosynthetic process"/>
    <property type="evidence" value="ECO:0007669"/>
    <property type="project" value="InterPro"/>
</dbReference>
<dbReference type="Proteomes" id="UP000196503">
    <property type="component" value="Unassembled WGS sequence"/>
</dbReference>
<name>A0A200I1S0_9ENTE</name>
<dbReference type="SUPFAM" id="SSF52440">
    <property type="entry name" value="PreATP-grasp domain"/>
    <property type="match status" value="1"/>
</dbReference>
<dbReference type="Pfam" id="PF02843">
    <property type="entry name" value="GARS_C"/>
    <property type="match status" value="1"/>
</dbReference>
<proteinExistence type="inferred from homology"/>
<dbReference type="Gene3D" id="3.40.50.20">
    <property type="match status" value="1"/>
</dbReference>
<evidence type="ECO:0000256" key="4">
    <source>
        <dbReference type="ARBA" id="ARBA00013255"/>
    </source>
</evidence>
<comment type="cofactor">
    <cofactor evidence="2">
        <name>Mg(2+)</name>
        <dbReference type="ChEBI" id="CHEBI:18420"/>
    </cofactor>
</comment>
<gene>
    <name evidence="14" type="primary">purD</name>
    <name evidence="17" type="ORF">A5869_000691</name>
</gene>
<dbReference type="Gene3D" id="3.90.600.10">
    <property type="entry name" value="Phosphoribosylglycinamide synthetase, C-terminal domain"/>
    <property type="match status" value="1"/>
</dbReference>
<evidence type="ECO:0000256" key="2">
    <source>
        <dbReference type="ARBA" id="ARBA00001946"/>
    </source>
</evidence>
<dbReference type="InterPro" id="IPR020559">
    <property type="entry name" value="PRibGlycinamide_synth_CS"/>
</dbReference>
<dbReference type="SUPFAM" id="SSF56059">
    <property type="entry name" value="Glutathione synthetase ATP-binding domain-like"/>
    <property type="match status" value="1"/>
</dbReference>
<dbReference type="Pfam" id="PF02844">
    <property type="entry name" value="GARS_N"/>
    <property type="match status" value="1"/>
</dbReference>
<dbReference type="GO" id="GO:0006189">
    <property type="term" value="P:'de novo' IMP biosynthetic process"/>
    <property type="evidence" value="ECO:0007669"/>
    <property type="project" value="UniProtKB-UniRule"/>
</dbReference>
<dbReference type="NCBIfam" id="TIGR00877">
    <property type="entry name" value="purD"/>
    <property type="match status" value="1"/>
</dbReference>
<dbReference type="InterPro" id="IPR020560">
    <property type="entry name" value="PRibGlycinamide_synth_C-dom"/>
</dbReference>
<feature type="domain" description="ATP-grasp" evidence="16">
    <location>
        <begin position="108"/>
        <end position="314"/>
    </location>
</feature>
<evidence type="ECO:0000256" key="8">
    <source>
        <dbReference type="ARBA" id="ARBA00022755"/>
    </source>
</evidence>
<dbReference type="PANTHER" id="PTHR43472:SF1">
    <property type="entry name" value="PHOSPHORIBOSYLAMINE--GLYCINE LIGASE, CHLOROPLASTIC"/>
    <property type="match status" value="1"/>
</dbReference>
<evidence type="ECO:0000256" key="9">
    <source>
        <dbReference type="ARBA" id="ARBA00022840"/>
    </source>
</evidence>
<dbReference type="RefSeq" id="WP_087662943.1">
    <property type="nucleotide sequence ID" value="NZ_NIBL01000001.1"/>
</dbReference>
<dbReference type="SUPFAM" id="SSF51246">
    <property type="entry name" value="Rudiment single hybrid motif"/>
    <property type="match status" value="1"/>
</dbReference>
<organism evidence="17 18">
    <name type="scientific">Enterococcus cecorum</name>
    <dbReference type="NCBI Taxonomy" id="44008"/>
    <lineage>
        <taxon>Bacteria</taxon>
        <taxon>Bacillati</taxon>
        <taxon>Bacillota</taxon>
        <taxon>Bacilli</taxon>
        <taxon>Lactobacillales</taxon>
        <taxon>Enterococcaceae</taxon>
        <taxon>Enterococcus</taxon>
    </lineage>
</organism>
<keyword evidence="7 15" id="KW-0547">Nucleotide-binding</keyword>
<dbReference type="GO" id="GO:0005524">
    <property type="term" value="F:ATP binding"/>
    <property type="evidence" value="ECO:0007669"/>
    <property type="project" value="UniProtKB-UniRule"/>
</dbReference>
<comment type="cofactor">
    <cofactor evidence="1">
        <name>Mn(2+)</name>
        <dbReference type="ChEBI" id="CHEBI:29035"/>
    </cofactor>
</comment>
<comment type="caution">
    <text evidence="17">The sequence shown here is derived from an EMBL/GenBank/DDBJ whole genome shotgun (WGS) entry which is preliminary data.</text>
</comment>
<dbReference type="Gene3D" id="3.30.470.20">
    <property type="entry name" value="ATP-grasp fold, B domain"/>
    <property type="match status" value="1"/>
</dbReference>
<dbReference type="PANTHER" id="PTHR43472">
    <property type="entry name" value="PHOSPHORIBOSYLAMINE--GLYCINE LIGASE"/>
    <property type="match status" value="1"/>
</dbReference>
<dbReference type="FunFam" id="3.30.470.20:FF:000018">
    <property type="entry name" value="Trifunctional purine biosynthetic protein adenosine-3"/>
    <property type="match status" value="1"/>
</dbReference>
<comment type="catalytic activity">
    <reaction evidence="14">
        <text>5-phospho-beta-D-ribosylamine + glycine + ATP = N(1)-(5-phospho-beta-D-ribosyl)glycinamide + ADP + phosphate + H(+)</text>
        <dbReference type="Rhea" id="RHEA:17453"/>
        <dbReference type="ChEBI" id="CHEBI:15378"/>
        <dbReference type="ChEBI" id="CHEBI:30616"/>
        <dbReference type="ChEBI" id="CHEBI:43474"/>
        <dbReference type="ChEBI" id="CHEBI:57305"/>
        <dbReference type="ChEBI" id="CHEBI:58681"/>
        <dbReference type="ChEBI" id="CHEBI:143788"/>
        <dbReference type="ChEBI" id="CHEBI:456216"/>
        <dbReference type="EC" id="6.3.4.13"/>
    </reaction>
</comment>
<accession>A0A200I1S0</accession>
<dbReference type="InterPro" id="IPR020561">
    <property type="entry name" value="PRibGlycinamid_synth_ATP-grasp"/>
</dbReference>
<dbReference type="SMART" id="SM01209">
    <property type="entry name" value="GARS_A"/>
    <property type="match status" value="1"/>
</dbReference>
<evidence type="ECO:0000256" key="6">
    <source>
        <dbReference type="ARBA" id="ARBA00022723"/>
    </source>
</evidence>
<comment type="similarity">
    <text evidence="11 14">Belongs to the GARS family.</text>
</comment>
<evidence type="ECO:0000256" key="14">
    <source>
        <dbReference type="HAMAP-Rule" id="MF_00138"/>
    </source>
</evidence>
<dbReference type="UniPathway" id="UPA00074">
    <property type="reaction ID" value="UER00125"/>
</dbReference>
<dbReference type="FunFam" id="3.30.1490.20:FF:000006">
    <property type="entry name" value="phosphoribosylamine--glycine ligase, chloroplastic-like"/>
    <property type="match status" value="1"/>
</dbReference>
<comment type="pathway">
    <text evidence="3 14">Purine metabolism; IMP biosynthesis via de novo pathway; N(1)-(5-phospho-D-ribosyl)glycinamide from 5-phospho-alpha-D-ribose 1-diphosphate: step 2/2.</text>
</comment>
<dbReference type="InterPro" id="IPR011761">
    <property type="entry name" value="ATP-grasp"/>
</dbReference>
<dbReference type="InterPro" id="IPR011054">
    <property type="entry name" value="Rudment_hybrid_motif"/>
</dbReference>
<keyword evidence="6" id="KW-0479">Metal-binding</keyword>
<evidence type="ECO:0000256" key="12">
    <source>
        <dbReference type="ARBA" id="ARBA00042242"/>
    </source>
</evidence>
<keyword evidence="8 14" id="KW-0658">Purine biosynthesis</keyword>
<dbReference type="PROSITE" id="PS50975">
    <property type="entry name" value="ATP_GRASP"/>
    <property type="match status" value="1"/>
</dbReference>
<evidence type="ECO:0000259" key="16">
    <source>
        <dbReference type="PROSITE" id="PS50975"/>
    </source>
</evidence>
<evidence type="ECO:0000313" key="17">
    <source>
        <dbReference type="EMBL" id="OUZ19042.1"/>
    </source>
</evidence>
<dbReference type="SMART" id="SM01210">
    <property type="entry name" value="GARS_C"/>
    <property type="match status" value="1"/>
</dbReference>
<evidence type="ECO:0000256" key="13">
    <source>
        <dbReference type="ARBA" id="ARBA00042864"/>
    </source>
</evidence>
<evidence type="ECO:0000256" key="7">
    <source>
        <dbReference type="ARBA" id="ARBA00022741"/>
    </source>
</evidence>
<dbReference type="HAMAP" id="MF_00138">
    <property type="entry name" value="GARS"/>
    <property type="match status" value="1"/>
</dbReference>
<dbReference type="InterPro" id="IPR016185">
    <property type="entry name" value="PreATP-grasp_dom_sf"/>
</dbReference>
<protein>
    <recommendedName>
        <fullName evidence="4 14">Phosphoribosylamine--glycine ligase</fullName>
        <ecNumber evidence="4 14">6.3.4.13</ecNumber>
    </recommendedName>
    <alternativeName>
        <fullName evidence="14">GARS</fullName>
    </alternativeName>
    <alternativeName>
        <fullName evidence="12 14">Glycinamide ribonucleotide synthetase</fullName>
    </alternativeName>
    <alternativeName>
        <fullName evidence="13 14">Phosphoribosylglycinamide synthetase</fullName>
    </alternativeName>
</protein>
<evidence type="ECO:0000256" key="1">
    <source>
        <dbReference type="ARBA" id="ARBA00001936"/>
    </source>
</evidence>
<dbReference type="PROSITE" id="PS00184">
    <property type="entry name" value="GARS"/>
    <property type="match status" value="1"/>
</dbReference>
<keyword evidence="5 14" id="KW-0436">Ligase</keyword>
<dbReference type="GO" id="GO:0046872">
    <property type="term" value="F:metal ion binding"/>
    <property type="evidence" value="ECO:0007669"/>
    <property type="project" value="UniProtKB-KW"/>
</dbReference>
<evidence type="ECO:0000313" key="18">
    <source>
        <dbReference type="Proteomes" id="UP000196503"/>
    </source>
</evidence>
<dbReference type="Pfam" id="PF01071">
    <property type="entry name" value="GARS_A"/>
    <property type="match status" value="1"/>
</dbReference>
<evidence type="ECO:0000256" key="5">
    <source>
        <dbReference type="ARBA" id="ARBA00022598"/>
    </source>
</evidence>
<dbReference type="GO" id="GO:0004637">
    <property type="term" value="F:phosphoribosylamine-glycine ligase activity"/>
    <property type="evidence" value="ECO:0007669"/>
    <property type="project" value="UniProtKB-UniRule"/>
</dbReference>
<reference evidence="17 18" key="1">
    <citation type="submission" date="2017-05" db="EMBL/GenBank/DDBJ databases">
        <title>The Genome Sequence of Enterococcus faecium 2D5_DIV0622.</title>
        <authorList>
            <consortium name="The Broad Institute Genomics Platform"/>
            <consortium name="The Broad Institute Genomic Center for Infectious Diseases"/>
            <person name="Earl A."/>
            <person name="Manson A."/>
            <person name="Schwartman J."/>
            <person name="Gilmore M."/>
            <person name="Abouelleil A."/>
            <person name="Cao P."/>
            <person name="Chapman S."/>
            <person name="Cusick C."/>
            <person name="Shea T."/>
            <person name="Young S."/>
            <person name="Neafsey D."/>
            <person name="Nusbaum C."/>
            <person name="Birren B."/>
        </authorList>
    </citation>
    <scope>NUCLEOTIDE SEQUENCE [LARGE SCALE GENOMIC DNA]</scope>
    <source>
        <strain evidence="17 18">2D5_DIV0622</strain>
    </source>
</reference>
<dbReference type="InterPro" id="IPR013815">
    <property type="entry name" value="ATP_grasp_subdomain_1"/>
</dbReference>
<evidence type="ECO:0000256" key="10">
    <source>
        <dbReference type="ARBA" id="ARBA00023211"/>
    </source>
</evidence>
<dbReference type="InterPro" id="IPR020562">
    <property type="entry name" value="PRibGlycinamide_synth_N"/>
</dbReference>
<keyword evidence="9 15" id="KW-0067">ATP-binding</keyword>
<sequence length="418" mass="45892">MKLLVIGSGGREHAICRKLLEDSQVEAVFCAKGNPGMQKDGVQLVDIAEDDHPALIQFVKENQIDWTFVGPEIPLLNGIVDDFQAAGLKIFGPNQQAAMIEGSKDFAKQLMRDYHIPTAKYQTFSDFEAAKSYVLENGAPIVIKADGLAAGKGVVVAMTEQEALEALEDMLLDHKFGASSAQVVVEEFLAGEEFSLLSFVRENEVYPMVIAQDHKRIFDGDKGPNTGGMGAYSPVPQIPESMVQTAIKEIVQKAADGMVDRKTPFTGILYAGLIATKEGPKVIEFNARFGDPETQVVLPRLKTSLAQIIDDLLNNRQPDITWYDFATLGVVVAAPGYPADYEKNIVLPEMQNTEEQTVYYAGVTAKKEQLVSSGGRVFLVTSQGTNLADAQQKAYAYLNQYDLSQFFYRKDIGFKALK</sequence>
<dbReference type="Gene3D" id="3.30.1490.20">
    <property type="entry name" value="ATP-grasp fold, A domain"/>
    <property type="match status" value="1"/>
</dbReference>
<dbReference type="InterPro" id="IPR000115">
    <property type="entry name" value="PRibGlycinamide_synth"/>
</dbReference>
<evidence type="ECO:0000256" key="3">
    <source>
        <dbReference type="ARBA" id="ARBA00005174"/>
    </source>
</evidence>
<evidence type="ECO:0000256" key="15">
    <source>
        <dbReference type="PROSITE-ProRule" id="PRU00409"/>
    </source>
</evidence>
<keyword evidence="10" id="KW-0464">Manganese</keyword>
<evidence type="ECO:0000256" key="11">
    <source>
        <dbReference type="ARBA" id="ARBA00038345"/>
    </source>
</evidence>
<dbReference type="InterPro" id="IPR037123">
    <property type="entry name" value="PRibGlycinamide_synth_C_sf"/>
</dbReference>
<dbReference type="EC" id="6.3.4.13" evidence="4 14"/>
<dbReference type="AlphaFoldDB" id="A0A200I1S0"/>
<dbReference type="EMBL" id="NIBL01000001">
    <property type="protein sequence ID" value="OUZ19042.1"/>
    <property type="molecule type" value="Genomic_DNA"/>
</dbReference>